<accession>X1FDZ2</accession>
<feature type="non-terminal residue" evidence="1">
    <location>
        <position position="63"/>
    </location>
</feature>
<dbReference type="EMBL" id="BARU01012621">
    <property type="protein sequence ID" value="GAH43207.1"/>
    <property type="molecule type" value="Genomic_DNA"/>
</dbReference>
<organism evidence="1">
    <name type="scientific">marine sediment metagenome</name>
    <dbReference type="NCBI Taxonomy" id="412755"/>
    <lineage>
        <taxon>unclassified sequences</taxon>
        <taxon>metagenomes</taxon>
        <taxon>ecological metagenomes</taxon>
    </lineage>
</organism>
<evidence type="ECO:0000313" key="1">
    <source>
        <dbReference type="EMBL" id="GAH43207.1"/>
    </source>
</evidence>
<gene>
    <name evidence="1" type="ORF">S03H2_23178</name>
</gene>
<protein>
    <submittedName>
        <fullName evidence="1">Uncharacterized protein</fullName>
    </submittedName>
</protein>
<sequence>MEDVKKNYTTVSKIIDKKFGNNRYPKAAKTYETRSTRRGRVLHRARERWFRETLKTGSRVQIN</sequence>
<proteinExistence type="predicted"/>
<comment type="caution">
    <text evidence="1">The sequence shown here is derived from an EMBL/GenBank/DDBJ whole genome shotgun (WGS) entry which is preliminary data.</text>
</comment>
<reference evidence="1" key="1">
    <citation type="journal article" date="2014" name="Front. Microbiol.">
        <title>High frequency of phylogenetically diverse reductive dehalogenase-homologous genes in deep subseafloor sedimentary metagenomes.</title>
        <authorList>
            <person name="Kawai M."/>
            <person name="Futagami T."/>
            <person name="Toyoda A."/>
            <person name="Takaki Y."/>
            <person name="Nishi S."/>
            <person name="Hori S."/>
            <person name="Arai W."/>
            <person name="Tsubouchi T."/>
            <person name="Morono Y."/>
            <person name="Uchiyama I."/>
            <person name="Ito T."/>
            <person name="Fujiyama A."/>
            <person name="Inagaki F."/>
            <person name="Takami H."/>
        </authorList>
    </citation>
    <scope>NUCLEOTIDE SEQUENCE</scope>
    <source>
        <strain evidence="1">Expedition CK06-06</strain>
    </source>
</reference>
<name>X1FDZ2_9ZZZZ</name>
<dbReference type="AlphaFoldDB" id="X1FDZ2"/>